<protein>
    <submittedName>
        <fullName evidence="1">Uncharacterized protein</fullName>
    </submittedName>
</protein>
<dbReference type="EnsemblPlants" id="Bo6g086420.1">
    <property type="protein sequence ID" value="Bo6g086420.1"/>
    <property type="gene ID" value="Bo6g086420"/>
</dbReference>
<dbReference type="AlphaFoldDB" id="A0A0D3CWH9"/>
<reference evidence="1 2" key="1">
    <citation type="journal article" date="2014" name="Genome Biol.">
        <title>Transcriptome and methylome profiling reveals relics of genome dominance in the mesopolyploid Brassica oleracea.</title>
        <authorList>
            <person name="Parkin I.A."/>
            <person name="Koh C."/>
            <person name="Tang H."/>
            <person name="Robinson S.J."/>
            <person name="Kagale S."/>
            <person name="Clarke W.E."/>
            <person name="Town C.D."/>
            <person name="Nixon J."/>
            <person name="Krishnakumar V."/>
            <person name="Bidwell S.L."/>
            <person name="Denoeud F."/>
            <person name="Belcram H."/>
            <person name="Links M.G."/>
            <person name="Just J."/>
            <person name="Clarke C."/>
            <person name="Bender T."/>
            <person name="Huebert T."/>
            <person name="Mason A.S."/>
            <person name="Pires J.C."/>
            <person name="Barker G."/>
            <person name="Moore J."/>
            <person name="Walley P.G."/>
            <person name="Manoli S."/>
            <person name="Batley J."/>
            <person name="Edwards D."/>
            <person name="Nelson M.N."/>
            <person name="Wang X."/>
            <person name="Paterson A.H."/>
            <person name="King G."/>
            <person name="Bancroft I."/>
            <person name="Chalhoub B."/>
            <person name="Sharpe A.G."/>
        </authorList>
    </citation>
    <scope>NUCLEOTIDE SEQUENCE</scope>
    <source>
        <strain evidence="1 2">cv. TO1000</strain>
    </source>
</reference>
<accession>A0A0D3CWH9</accession>
<sequence length="90" mass="10496">MWNENHVKPVALNVRNWIQFELGYCRALPRREPFQKFSKAQDNPRRGFGNSFQPAIDVPRSLTLRPRKDHGLPLAVSLPLAQRFFSKEHA</sequence>
<evidence type="ECO:0000313" key="1">
    <source>
        <dbReference type="EnsemblPlants" id="Bo6g086420.1"/>
    </source>
</evidence>
<keyword evidence="2" id="KW-1185">Reference proteome</keyword>
<organism evidence="1 2">
    <name type="scientific">Brassica oleracea var. oleracea</name>
    <dbReference type="NCBI Taxonomy" id="109376"/>
    <lineage>
        <taxon>Eukaryota</taxon>
        <taxon>Viridiplantae</taxon>
        <taxon>Streptophyta</taxon>
        <taxon>Embryophyta</taxon>
        <taxon>Tracheophyta</taxon>
        <taxon>Spermatophyta</taxon>
        <taxon>Magnoliopsida</taxon>
        <taxon>eudicotyledons</taxon>
        <taxon>Gunneridae</taxon>
        <taxon>Pentapetalae</taxon>
        <taxon>rosids</taxon>
        <taxon>malvids</taxon>
        <taxon>Brassicales</taxon>
        <taxon>Brassicaceae</taxon>
        <taxon>Brassiceae</taxon>
        <taxon>Brassica</taxon>
    </lineage>
</organism>
<proteinExistence type="predicted"/>
<dbReference type="HOGENOM" id="CLU_2443928_0_0_1"/>
<evidence type="ECO:0000313" key="2">
    <source>
        <dbReference type="Proteomes" id="UP000032141"/>
    </source>
</evidence>
<dbReference type="Proteomes" id="UP000032141">
    <property type="component" value="Chromosome C6"/>
</dbReference>
<name>A0A0D3CWH9_BRAOL</name>
<dbReference type="Gramene" id="Bo6g086420.1">
    <property type="protein sequence ID" value="Bo6g086420.1"/>
    <property type="gene ID" value="Bo6g086420"/>
</dbReference>
<reference evidence="1" key="2">
    <citation type="submission" date="2015-03" db="UniProtKB">
        <authorList>
            <consortium name="EnsemblPlants"/>
        </authorList>
    </citation>
    <scope>IDENTIFICATION</scope>
</reference>